<keyword evidence="4" id="KW-1185">Reference proteome</keyword>
<evidence type="ECO:0000313" key="3">
    <source>
        <dbReference type="EMBL" id="CAK0898161.1"/>
    </source>
</evidence>
<dbReference type="Proteomes" id="UP001189429">
    <property type="component" value="Unassembled WGS sequence"/>
</dbReference>
<evidence type="ECO:0000256" key="1">
    <source>
        <dbReference type="SAM" id="MobiDB-lite"/>
    </source>
</evidence>
<evidence type="ECO:0000313" key="4">
    <source>
        <dbReference type="Proteomes" id="UP001189429"/>
    </source>
</evidence>
<feature type="region of interest" description="Disordered" evidence="1">
    <location>
        <begin position="105"/>
        <end position="126"/>
    </location>
</feature>
<proteinExistence type="predicted"/>
<keyword evidence="2" id="KW-0812">Transmembrane</keyword>
<feature type="region of interest" description="Disordered" evidence="1">
    <location>
        <begin position="1"/>
        <end position="23"/>
    </location>
</feature>
<sequence>MALNSRTARQQHRARAAPAPADATAAASTARGRMGLNVALLGFALISGRSGVLLWGLRFFRLLGPFLVAVRFCPQDLRSNRAWCTEGATRGIDIAGHHVVGLQHGAEQRDRVRKDKTDLSWRDRSM</sequence>
<evidence type="ECO:0000256" key="2">
    <source>
        <dbReference type="SAM" id="Phobius"/>
    </source>
</evidence>
<dbReference type="EMBL" id="CAUYUJ010020437">
    <property type="protein sequence ID" value="CAK0898161.1"/>
    <property type="molecule type" value="Genomic_DNA"/>
</dbReference>
<keyword evidence="2" id="KW-1133">Transmembrane helix</keyword>
<feature type="compositionally biased region" description="Basic and acidic residues" evidence="1">
    <location>
        <begin position="106"/>
        <end position="126"/>
    </location>
</feature>
<gene>
    <name evidence="3" type="ORF">PCOR1329_LOCUS76115</name>
</gene>
<reference evidence="3" key="1">
    <citation type="submission" date="2023-10" db="EMBL/GenBank/DDBJ databases">
        <authorList>
            <person name="Chen Y."/>
            <person name="Shah S."/>
            <person name="Dougan E. K."/>
            <person name="Thang M."/>
            <person name="Chan C."/>
        </authorList>
    </citation>
    <scope>NUCLEOTIDE SEQUENCE [LARGE SCALE GENOMIC DNA]</scope>
</reference>
<protein>
    <submittedName>
        <fullName evidence="3">Uncharacterized protein</fullName>
    </submittedName>
</protein>
<comment type="caution">
    <text evidence="3">The sequence shown here is derived from an EMBL/GenBank/DDBJ whole genome shotgun (WGS) entry which is preliminary data.</text>
</comment>
<name>A0ABN9XEU2_9DINO</name>
<feature type="transmembrane region" description="Helical" evidence="2">
    <location>
        <begin position="38"/>
        <end position="57"/>
    </location>
</feature>
<organism evidence="3 4">
    <name type="scientific">Prorocentrum cordatum</name>
    <dbReference type="NCBI Taxonomy" id="2364126"/>
    <lineage>
        <taxon>Eukaryota</taxon>
        <taxon>Sar</taxon>
        <taxon>Alveolata</taxon>
        <taxon>Dinophyceae</taxon>
        <taxon>Prorocentrales</taxon>
        <taxon>Prorocentraceae</taxon>
        <taxon>Prorocentrum</taxon>
    </lineage>
</organism>
<accession>A0ABN9XEU2</accession>
<keyword evidence="2" id="KW-0472">Membrane</keyword>